<gene>
    <name evidence="1" type="ORF">AACH28_23045</name>
</gene>
<reference evidence="1" key="1">
    <citation type="submission" date="2024-04" db="EMBL/GenBank/DDBJ databases">
        <title>Complete genome sequence of Sphingobacterium thalpophiium BAA-1094.</title>
        <authorList>
            <person name="Adaikpoh B.I."/>
        </authorList>
    </citation>
    <scope>NUCLEOTIDE SEQUENCE</scope>
    <source>
        <strain evidence="1">BAA-1094</strain>
    </source>
</reference>
<evidence type="ECO:0000313" key="1">
    <source>
        <dbReference type="EMBL" id="WZN55471.1"/>
    </source>
</evidence>
<dbReference type="EMBL" id="CP151087">
    <property type="protein sequence ID" value="WZN55471.1"/>
    <property type="molecule type" value="Genomic_DNA"/>
</dbReference>
<evidence type="ECO:0000313" key="2">
    <source>
        <dbReference type="Proteomes" id="UP001485301"/>
    </source>
</evidence>
<name>A0ACD5C0Y5_9SPHI</name>
<accession>A0ACD5C0Y5</accession>
<protein>
    <submittedName>
        <fullName evidence="1">Uncharacterized protein</fullName>
    </submittedName>
</protein>
<dbReference type="Proteomes" id="UP001485301">
    <property type="component" value="Chromosome"/>
</dbReference>
<proteinExistence type="predicted"/>
<keyword evidence="2" id="KW-1185">Reference proteome</keyword>
<sequence>MNNIPQNMGHNSDLMTDTLALNSHSWYRSLKAVALLYHWQLIRDAGGLIRSLRIHQEWSNQQHYQVDDNLLAQLIKAWPGNDPGPRIWACLHIGPYGLIARALMLLGHKLAILLRSDVFEAQGQIYRKQFRLSFGREATENELIFIRADQGNPLLKLREVLRKNYHLIFFIDGQLSAGQASKGWVPVRLHKSELLLREGIAALSFWTKVPIRAAIMTMVDGQITLRFGEEGRYVNNRSDYQPATQYILDLVGELAAEELIQWECLPAVFDHELLIKQEQMPLQHLWLPFVVQEKRMLFDLATGRSVVIGTKEFEIACQKFRKIWLNV</sequence>
<organism evidence="1 2">
    <name type="scientific">Sphingobacterium thalpophilum</name>
    <dbReference type="NCBI Taxonomy" id="259"/>
    <lineage>
        <taxon>Bacteria</taxon>
        <taxon>Pseudomonadati</taxon>
        <taxon>Bacteroidota</taxon>
        <taxon>Sphingobacteriia</taxon>
        <taxon>Sphingobacteriales</taxon>
        <taxon>Sphingobacteriaceae</taxon>
        <taxon>Sphingobacterium</taxon>
    </lineage>
</organism>